<evidence type="ECO:0000313" key="4">
    <source>
        <dbReference type="EMBL" id="SFB29517.1"/>
    </source>
</evidence>
<dbReference type="InterPro" id="IPR030392">
    <property type="entry name" value="S74_ICA"/>
</dbReference>
<dbReference type="EMBL" id="FOJT01000006">
    <property type="protein sequence ID" value="SFB29517.1"/>
    <property type="molecule type" value="Genomic_DNA"/>
</dbReference>
<evidence type="ECO:0000256" key="1">
    <source>
        <dbReference type="SAM" id="Coils"/>
    </source>
</evidence>
<dbReference type="STRING" id="498292.SAMN05660845_2473"/>
<dbReference type="Pfam" id="PF13884">
    <property type="entry name" value="Peptidase_S74"/>
    <property type="match status" value="1"/>
</dbReference>
<gene>
    <name evidence="4" type="ORF">SAMN05660845_2473</name>
</gene>
<organism evidence="4 5">
    <name type="scientific">Flavobacterium swingsii</name>
    <dbReference type="NCBI Taxonomy" id="498292"/>
    <lineage>
        <taxon>Bacteria</taxon>
        <taxon>Pseudomonadati</taxon>
        <taxon>Bacteroidota</taxon>
        <taxon>Flavobacteriia</taxon>
        <taxon>Flavobacteriales</taxon>
        <taxon>Flavobacteriaceae</taxon>
        <taxon>Flavobacterium</taxon>
    </lineage>
</organism>
<evidence type="ECO:0000256" key="2">
    <source>
        <dbReference type="SAM" id="SignalP"/>
    </source>
</evidence>
<proteinExistence type="predicted"/>
<feature type="domain" description="Peptidase S74" evidence="3">
    <location>
        <begin position="344"/>
        <end position="480"/>
    </location>
</feature>
<keyword evidence="5" id="KW-1185">Reference proteome</keyword>
<name>A0A1I0ZVE5_9FLAO</name>
<sequence>MKKTIIILALFASLTIFAQAPQKMSYQAVLRNSSDMLLANTHVGMRISILQGSATGPSVYAETQGVDTNNNGLVSLEIGEGTLVMGSGSFYEINWAGNSYFIKTETDPAGGTNYTITGTSQLLSVPYALYAQSSGSNSTLQQVIDAGNSATKATTDAAPNSVVLNTTGGYTTNVTYRGISSTITGTNGNTRSIQALSNGVNPQRNTGVSGFAVNATILNNGIYGQAYATAGDNYGVWGVGANAIDGKENRGVMGYATTATPTGWNYGVTGWTGGSEVSNIAVGGYADAAPSTNGDNYGVAARASSVSTNGTNYGVYSSAANGAFNYAGFFIGDVTITGTLIQPSDRKLKKDIHSIDSALDKIKALEPVTYFYDAEKTTGLNLPKKLQYGFIAQDLEKIFPNLVSKQIVNLSTTGNGGEEKIELDSNGEIIKTANSNTTGNQNDDRKKEEFKGINYTGLISILTQGIKEQQEQIEVLKAKNEALEKRMQNIEKLLSKK</sequence>
<dbReference type="PROSITE" id="PS51688">
    <property type="entry name" value="ICA"/>
    <property type="match status" value="1"/>
</dbReference>
<dbReference type="OrthoDB" id="9765957at2"/>
<evidence type="ECO:0000313" key="5">
    <source>
        <dbReference type="Proteomes" id="UP000199604"/>
    </source>
</evidence>
<keyword evidence="2" id="KW-0732">Signal</keyword>
<feature type="chain" id="PRO_5011755688" evidence="2">
    <location>
        <begin position="19"/>
        <end position="497"/>
    </location>
</feature>
<dbReference type="Proteomes" id="UP000199604">
    <property type="component" value="Unassembled WGS sequence"/>
</dbReference>
<feature type="coiled-coil region" evidence="1">
    <location>
        <begin position="459"/>
        <end position="496"/>
    </location>
</feature>
<keyword evidence="1" id="KW-0175">Coiled coil</keyword>
<feature type="signal peptide" evidence="2">
    <location>
        <begin position="1"/>
        <end position="18"/>
    </location>
</feature>
<dbReference type="InterPro" id="IPR036388">
    <property type="entry name" value="WH-like_DNA-bd_sf"/>
</dbReference>
<protein>
    <submittedName>
        <fullName evidence="4">Chaperone of endosialidase</fullName>
    </submittedName>
</protein>
<dbReference type="RefSeq" id="WP_091477625.1">
    <property type="nucleotide sequence ID" value="NZ_FOJT01000006.1"/>
</dbReference>
<evidence type="ECO:0000259" key="3">
    <source>
        <dbReference type="PROSITE" id="PS51688"/>
    </source>
</evidence>
<dbReference type="Gene3D" id="1.10.10.10">
    <property type="entry name" value="Winged helix-like DNA-binding domain superfamily/Winged helix DNA-binding domain"/>
    <property type="match status" value="1"/>
</dbReference>
<accession>A0A1I0ZVE5</accession>
<reference evidence="5" key="1">
    <citation type="submission" date="2016-10" db="EMBL/GenBank/DDBJ databases">
        <authorList>
            <person name="Varghese N."/>
            <person name="Submissions S."/>
        </authorList>
    </citation>
    <scope>NUCLEOTIDE SEQUENCE [LARGE SCALE GENOMIC DNA]</scope>
    <source>
        <strain evidence="5">DSM 21789</strain>
    </source>
</reference>
<dbReference type="AlphaFoldDB" id="A0A1I0ZVE5"/>